<dbReference type="Gene3D" id="3.40.50.1820">
    <property type="entry name" value="alpha/beta hydrolase"/>
    <property type="match status" value="1"/>
</dbReference>
<sequence>MSLEVVMSEEKPKDNMANSKLEKTGFKTIETVGRMVLFIIVRFWRFCSAAMLTLLLLYWLYGGVVIFLLLTAAVFGALYHYQDSFLYFPEQPLSSRLFVQNPRVLGLPFENLYLRTQDGVRINVVFIKQPPRFQSTAPTIIFFHGNAGNVGHRLLNAKALHNHCGCNVLLVEYRGYGKSEGSPSEYGFMLDAQAAMDHLLNRPDIDKNQIIIFGRSLGGAVAIDLASQPAYMNRAFALIVENTFTSIPAMASELLSGLHRLPYFCFRNKFNSFSKVHTLTVPTLFLSGMADQLIPPRMMKMLYQSSGSSLKKLEPFEGGSHNDTWQCFGYLDAITRFICEVQQACASGLISGPIVGEAEKPTTAVLNIHKTGLTQDI</sequence>
<evidence type="ECO:0000313" key="3">
    <source>
        <dbReference type="Proteomes" id="UP000515163"/>
    </source>
</evidence>
<dbReference type="InterPro" id="IPR022742">
    <property type="entry name" value="Hydrolase_4"/>
</dbReference>
<organism evidence="3 4">
    <name type="scientific">Actinia tenebrosa</name>
    <name type="common">Australian red waratah sea anemone</name>
    <dbReference type="NCBI Taxonomy" id="6105"/>
    <lineage>
        <taxon>Eukaryota</taxon>
        <taxon>Metazoa</taxon>
        <taxon>Cnidaria</taxon>
        <taxon>Anthozoa</taxon>
        <taxon>Hexacorallia</taxon>
        <taxon>Actiniaria</taxon>
        <taxon>Actiniidae</taxon>
        <taxon>Actinia</taxon>
    </lineage>
</organism>
<keyword evidence="1" id="KW-1133">Transmembrane helix</keyword>
<dbReference type="FunCoup" id="A0A6P8IBH3">
    <property type="interactions" value="691"/>
</dbReference>
<evidence type="ECO:0000313" key="4">
    <source>
        <dbReference type="RefSeq" id="XP_031562837.1"/>
    </source>
</evidence>
<dbReference type="GO" id="GO:0008474">
    <property type="term" value="F:palmitoyl-(protein) hydrolase activity"/>
    <property type="evidence" value="ECO:0007669"/>
    <property type="project" value="TreeGrafter"/>
</dbReference>
<proteinExistence type="predicted"/>
<accession>A0A6P8IBH3</accession>
<dbReference type="Proteomes" id="UP000515163">
    <property type="component" value="Unplaced"/>
</dbReference>
<dbReference type="AlphaFoldDB" id="A0A6P8IBH3"/>
<dbReference type="Pfam" id="PF12146">
    <property type="entry name" value="Hydrolase_4"/>
    <property type="match status" value="1"/>
</dbReference>
<dbReference type="PANTHER" id="PTHR12277:SF81">
    <property type="entry name" value="PROTEIN ABHD13"/>
    <property type="match status" value="1"/>
</dbReference>
<evidence type="ECO:0000256" key="1">
    <source>
        <dbReference type="SAM" id="Phobius"/>
    </source>
</evidence>
<dbReference type="PANTHER" id="PTHR12277">
    <property type="entry name" value="ALPHA/BETA HYDROLASE DOMAIN-CONTAINING PROTEIN"/>
    <property type="match status" value="1"/>
</dbReference>
<keyword evidence="1" id="KW-0812">Transmembrane</keyword>
<feature type="domain" description="Serine aminopeptidase S33" evidence="2">
    <location>
        <begin position="138"/>
        <end position="259"/>
    </location>
</feature>
<dbReference type="GeneID" id="116298493"/>
<dbReference type="GO" id="GO:0016020">
    <property type="term" value="C:membrane"/>
    <property type="evidence" value="ECO:0007669"/>
    <property type="project" value="TreeGrafter"/>
</dbReference>
<dbReference type="InParanoid" id="A0A6P8IBH3"/>
<dbReference type="SUPFAM" id="SSF53474">
    <property type="entry name" value="alpha/beta-Hydrolases"/>
    <property type="match status" value="1"/>
</dbReference>
<dbReference type="OrthoDB" id="10249433at2759"/>
<name>A0A6P8IBH3_ACTTE</name>
<keyword evidence="1" id="KW-0472">Membrane</keyword>
<dbReference type="InterPro" id="IPR029058">
    <property type="entry name" value="AB_hydrolase_fold"/>
</dbReference>
<dbReference type="KEGG" id="aten:116298493"/>
<feature type="transmembrane region" description="Helical" evidence="1">
    <location>
        <begin position="58"/>
        <end position="79"/>
    </location>
</feature>
<reference evidence="4" key="1">
    <citation type="submission" date="2025-08" db="UniProtKB">
        <authorList>
            <consortium name="RefSeq"/>
        </authorList>
    </citation>
    <scope>IDENTIFICATION</scope>
    <source>
        <tissue evidence="4">Tentacle</tissue>
    </source>
</reference>
<evidence type="ECO:0000259" key="2">
    <source>
        <dbReference type="Pfam" id="PF12146"/>
    </source>
</evidence>
<protein>
    <submittedName>
        <fullName evidence="4">Protein ABHD13-like</fullName>
    </submittedName>
</protein>
<dbReference type="RefSeq" id="XP_031562837.1">
    <property type="nucleotide sequence ID" value="XM_031706977.1"/>
</dbReference>
<keyword evidence="3" id="KW-1185">Reference proteome</keyword>
<gene>
    <name evidence="4" type="primary">LOC116298493</name>
</gene>